<keyword evidence="2" id="KW-0238">DNA-binding</keyword>
<comment type="subcellular location">
    <subcellularLocation>
        <location evidence="3">Cytoplasm</location>
    </subcellularLocation>
</comment>
<reference evidence="7" key="1">
    <citation type="submission" date="2015-09" db="EMBL/GenBank/DDBJ databases">
        <title>Prevalence of NDMs in South Africa.</title>
        <authorList>
            <person name="Osei Sekyere J."/>
            <person name="Govinden U."/>
            <person name="Essack S."/>
            <person name="Haldorsen B."/>
            <person name="Samuelsen O."/>
            <person name="Aasnaes B."/>
            <person name="Sundsfjord A."/>
        </authorList>
    </citation>
    <scope>NUCLEOTIDE SEQUENCE [LARGE SCALE GENOMIC DNA]</scope>
    <source>
        <strain evidence="7">ST62:944112508</strain>
    </source>
</reference>
<dbReference type="GO" id="GO:0004521">
    <property type="term" value="F:RNA endonuclease activity"/>
    <property type="evidence" value="ECO:0007669"/>
    <property type="project" value="UniProtKB-UniRule"/>
</dbReference>
<dbReference type="EMBL" id="LJEB01000155">
    <property type="protein sequence ID" value="KPR48601.1"/>
    <property type="molecule type" value="Genomic_DNA"/>
</dbReference>
<feature type="domain" description="Toxin SymE-like" evidence="4">
    <location>
        <begin position="20"/>
        <end position="78"/>
    </location>
</feature>
<dbReference type="GO" id="GO:0003723">
    <property type="term" value="F:RNA binding"/>
    <property type="evidence" value="ECO:0007669"/>
    <property type="project" value="UniProtKB-KW"/>
</dbReference>
<reference evidence="5" key="4">
    <citation type="submission" date="2020-09" db="EMBL/GenBank/DDBJ databases">
        <authorList>
            <consortium name="NCBI Pathogen Detection Project"/>
        </authorList>
    </citation>
    <scope>NUCLEOTIDE SEQUENCE</scope>
    <source>
        <strain evidence="5">O50</strain>
    </source>
</reference>
<dbReference type="EMBL" id="DACSXJ010000072">
    <property type="protein sequence ID" value="HAT3900744.1"/>
    <property type="molecule type" value="Genomic_DNA"/>
</dbReference>
<evidence type="ECO:0000313" key="6">
    <source>
        <dbReference type="EMBL" id="KPR48601.1"/>
    </source>
</evidence>
<dbReference type="GO" id="GO:0005737">
    <property type="term" value="C:cytoplasm"/>
    <property type="evidence" value="ECO:0007669"/>
    <property type="project" value="UniProtKB-SubCell"/>
</dbReference>
<dbReference type="InterPro" id="IPR014944">
    <property type="entry name" value="Toxin_SymE-like"/>
</dbReference>
<evidence type="ECO:0000256" key="3">
    <source>
        <dbReference type="HAMAP-Rule" id="MF_01193"/>
    </source>
</evidence>
<comment type="caution">
    <text evidence="5">The sequence shown here is derived from an EMBL/GenBank/DDBJ whole genome shotgun (WGS) entry which is preliminary data.</text>
</comment>
<protein>
    <recommendedName>
        <fullName evidence="3">Endoribonuclease SymE</fullName>
        <ecNumber evidence="3">3.1.-.-</ecNumber>
    </recommendedName>
</protein>
<dbReference type="NCBIfam" id="NF010128">
    <property type="entry name" value="PRK13605.1"/>
    <property type="match status" value="1"/>
</dbReference>
<keyword evidence="3" id="KW-0694">RNA-binding</keyword>
<keyword evidence="3" id="KW-0540">Nuclease</keyword>
<keyword evidence="3" id="KW-0255">Endonuclease</keyword>
<dbReference type="Pfam" id="PF08845">
    <property type="entry name" value="SymE_toxin"/>
    <property type="match status" value="1"/>
</dbReference>
<dbReference type="Proteomes" id="UP000855471">
    <property type="component" value="Unassembled WGS sequence"/>
</dbReference>
<reference evidence="6 7" key="2">
    <citation type="journal article" date="2017" name="PLoS ONE">
        <title>Genomic and phenotypic characterisation of fluoroquinolone resistance mechanisms in Enterobacteriaceae in Durban, South Africa.</title>
        <authorList>
            <person name="Osei Sekyere J."/>
            <person name="Amoako D.G."/>
        </authorList>
    </citation>
    <scope>NUCLEOTIDE SEQUENCE [LARGE SCALE GENOMIC DNA]</scope>
    <source>
        <strain evidence="6 7">ST62:944112508</strain>
    </source>
</reference>
<gene>
    <name evidence="3 5" type="primary">symE</name>
    <name evidence="6" type="ORF">AN672_25535</name>
    <name evidence="5" type="ORF">I9Y29_005250</name>
</gene>
<dbReference type="AlphaFoldDB" id="A0A0P8HT87"/>
<keyword evidence="3" id="KW-0378">Hydrolase</keyword>
<dbReference type="RefSeq" id="WP_005134143.1">
    <property type="nucleotide sequence ID" value="NZ_AP026940.1"/>
</dbReference>
<evidence type="ECO:0000313" key="5">
    <source>
        <dbReference type="EMBL" id="HAT3900744.1"/>
    </source>
</evidence>
<comment type="function">
    <text evidence="3">Involved in the degradation and recycling of damaged RNA. It is itself a target for degradation by the ATP-dependent protease Lon.</text>
</comment>
<proteinExistence type="inferred from homology"/>
<dbReference type="Proteomes" id="UP000050520">
    <property type="component" value="Unassembled WGS sequence"/>
</dbReference>
<reference evidence="5" key="3">
    <citation type="journal article" date="2018" name="Genome Biol.">
        <title>SKESA: strategic k-mer extension for scrupulous assemblies.</title>
        <authorList>
            <person name="Souvorov A."/>
            <person name="Agarwala R."/>
            <person name="Lipman D.J."/>
        </authorList>
    </citation>
    <scope>NUCLEOTIDE SEQUENCE</scope>
    <source>
        <strain evidence="5">O50</strain>
    </source>
</reference>
<evidence type="ECO:0000313" key="7">
    <source>
        <dbReference type="Proteomes" id="UP000050520"/>
    </source>
</evidence>
<organism evidence="5">
    <name type="scientific">Citrobacter freundii</name>
    <dbReference type="NCBI Taxonomy" id="546"/>
    <lineage>
        <taxon>Bacteria</taxon>
        <taxon>Pseudomonadati</taxon>
        <taxon>Pseudomonadota</taxon>
        <taxon>Gammaproteobacteria</taxon>
        <taxon>Enterobacterales</taxon>
        <taxon>Enterobacteriaceae</taxon>
        <taxon>Citrobacter</taxon>
        <taxon>Citrobacter freundii complex</taxon>
    </lineage>
</organism>
<keyword evidence="1 3" id="KW-0963">Cytoplasm</keyword>
<name>A0A0P8HT87_CITFR</name>
<evidence type="ECO:0000256" key="2">
    <source>
        <dbReference type="ARBA" id="ARBA00023125"/>
    </source>
</evidence>
<sequence>MTDTHCIAVSFDPEVHAADNRRLKVGYASRYPDYSRIPVKYVRFPSIVMKGQWLKAAGFDTGTDVDVRVMQGCIVLTARAAEPEESELMKSLRAVEKLSARKQKQVLEFIGVIAGKALKG</sequence>
<dbReference type="GO" id="GO:0016070">
    <property type="term" value="P:RNA metabolic process"/>
    <property type="evidence" value="ECO:0007669"/>
    <property type="project" value="InterPro"/>
</dbReference>
<dbReference type="GO" id="GO:0016788">
    <property type="term" value="F:hydrolase activity, acting on ester bonds"/>
    <property type="evidence" value="ECO:0007669"/>
    <property type="project" value="InterPro"/>
</dbReference>
<accession>A0A0P8HT87</accession>
<dbReference type="GO" id="GO:0003677">
    <property type="term" value="F:DNA binding"/>
    <property type="evidence" value="ECO:0007669"/>
    <property type="project" value="UniProtKB-KW"/>
</dbReference>
<dbReference type="InterPro" id="IPR020883">
    <property type="entry name" value="TypeI_TA_SymE"/>
</dbReference>
<dbReference type="HAMAP" id="MF_01193">
    <property type="entry name" value="Endoribonucl_SymE"/>
    <property type="match status" value="1"/>
</dbReference>
<dbReference type="EC" id="3.1.-.-" evidence="3"/>
<comment type="similarity">
    <text evidence="3">Belongs to the SymE family.</text>
</comment>
<evidence type="ECO:0000259" key="4">
    <source>
        <dbReference type="Pfam" id="PF08845"/>
    </source>
</evidence>
<evidence type="ECO:0000256" key="1">
    <source>
        <dbReference type="ARBA" id="ARBA00022490"/>
    </source>
</evidence>